<gene>
    <name evidence="3" type="ORF">FAP39_10490</name>
</gene>
<reference evidence="3 4" key="1">
    <citation type="submission" date="2019-04" db="EMBL/GenBank/DDBJ databases">
        <title>Genome sequence of Pelagicola litoralis CL-ES2.</title>
        <authorList>
            <person name="Cao J."/>
        </authorList>
    </citation>
    <scope>NUCLEOTIDE SEQUENCE [LARGE SCALE GENOMIC DNA]</scope>
    <source>
        <strain evidence="3 4">CL-ES2</strain>
    </source>
</reference>
<organism evidence="3 4">
    <name type="scientific">Shimia litoralis</name>
    <dbReference type="NCBI Taxonomy" id="420403"/>
    <lineage>
        <taxon>Bacteria</taxon>
        <taxon>Pseudomonadati</taxon>
        <taxon>Pseudomonadota</taxon>
        <taxon>Alphaproteobacteria</taxon>
        <taxon>Rhodobacterales</taxon>
        <taxon>Roseobacteraceae</taxon>
    </lineage>
</organism>
<dbReference type="PANTHER" id="PTHR22911:SF135">
    <property type="entry name" value="BLR4310 PROTEIN"/>
    <property type="match status" value="1"/>
</dbReference>
<dbReference type="EMBL" id="SULI01000011">
    <property type="protein sequence ID" value="TKZ20578.1"/>
    <property type="molecule type" value="Genomic_DNA"/>
</dbReference>
<dbReference type="PANTHER" id="PTHR22911">
    <property type="entry name" value="ACYL-MALONYL CONDENSING ENZYME-RELATED"/>
    <property type="match status" value="1"/>
</dbReference>
<dbReference type="OrthoDB" id="7165334at2"/>
<feature type="transmembrane region" description="Helical" evidence="1">
    <location>
        <begin position="227"/>
        <end position="246"/>
    </location>
</feature>
<feature type="transmembrane region" description="Helical" evidence="1">
    <location>
        <begin position="198"/>
        <end position="215"/>
    </location>
</feature>
<dbReference type="GO" id="GO:0016020">
    <property type="term" value="C:membrane"/>
    <property type="evidence" value="ECO:0007669"/>
    <property type="project" value="InterPro"/>
</dbReference>
<evidence type="ECO:0000256" key="1">
    <source>
        <dbReference type="SAM" id="Phobius"/>
    </source>
</evidence>
<feature type="transmembrane region" description="Helical" evidence="1">
    <location>
        <begin position="252"/>
        <end position="270"/>
    </location>
</feature>
<keyword evidence="1" id="KW-0812">Transmembrane</keyword>
<keyword evidence="4" id="KW-1185">Reference proteome</keyword>
<feature type="domain" description="EamA" evidence="2">
    <location>
        <begin position="2"/>
        <end position="128"/>
    </location>
</feature>
<dbReference type="InterPro" id="IPR037185">
    <property type="entry name" value="EmrE-like"/>
</dbReference>
<keyword evidence="1" id="KW-0472">Membrane</keyword>
<protein>
    <submittedName>
        <fullName evidence="3">DMT family transporter</fullName>
    </submittedName>
</protein>
<feature type="transmembrane region" description="Helical" evidence="1">
    <location>
        <begin position="27"/>
        <end position="44"/>
    </location>
</feature>
<feature type="transmembrane region" description="Helical" evidence="1">
    <location>
        <begin position="168"/>
        <end position="186"/>
    </location>
</feature>
<proteinExistence type="predicted"/>
<dbReference type="InterPro" id="IPR000620">
    <property type="entry name" value="EamA_dom"/>
</dbReference>
<dbReference type="Proteomes" id="UP000306575">
    <property type="component" value="Unassembled WGS sequence"/>
</dbReference>
<evidence type="ECO:0000313" key="4">
    <source>
        <dbReference type="Proteomes" id="UP000306575"/>
    </source>
</evidence>
<sequence length="277" mass="29638">MMAAMAGFAIEDTMIKLAARDLPVGEILMIFGAGGMLGFLCLTWQRGERAIVPEIITPVVGLRALSEVIGRLFFTLSLAFTALSSTSAILQATPLVVTLGAALFFRERVGARRWVAIFIGLLGVLLILRPAPSLFEPASLLAVIGMLGFAGRDLATRGAPATLSHMQLGIYGFFVMIPTGLMLLLWEGHARWPSLDQWGWLGGAIFFGIGAYYALTSAMRLGDVSVVTPFRYTRLVFALVLATLIFGETPDILTLAGALIVVASGLYTLMTARPKAA</sequence>
<dbReference type="AlphaFoldDB" id="A0A4U7N4P1"/>
<feature type="transmembrane region" description="Helical" evidence="1">
    <location>
        <begin position="88"/>
        <end position="105"/>
    </location>
</feature>
<feature type="domain" description="EamA" evidence="2">
    <location>
        <begin position="139"/>
        <end position="264"/>
    </location>
</feature>
<accession>A0A4U7N4P1</accession>
<evidence type="ECO:0000313" key="3">
    <source>
        <dbReference type="EMBL" id="TKZ20578.1"/>
    </source>
</evidence>
<dbReference type="Gene3D" id="1.10.3730.20">
    <property type="match status" value="1"/>
</dbReference>
<feature type="transmembrane region" description="Helical" evidence="1">
    <location>
        <begin position="114"/>
        <end position="132"/>
    </location>
</feature>
<name>A0A4U7N4P1_9RHOB</name>
<dbReference type="Pfam" id="PF00892">
    <property type="entry name" value="EamA"/>
    <property type="match status" value="2"/>
</dbReference>
<evidence type="ECO:0000259" key="2">
    <source>
        <dbReference type="Pfam" id="PF00892"/>
    </source>
</evidence>
<dbReference type="SUPFAM" id="SSF103481">
    <property type="entry name" value="Multidrug resistance efflux transporter EmrE"/>
    <property type="match status" value="2"/>
</dbReference>
<keyword evidence="1" id="KW-1133">Transmembrane helix</keyword>
<comment type="caution">
    <text evidence="3">The sequence shown here is derived from an EMBL/GenBank/DDBJ whole genome shotgun (WGS) entry which is preliminary data.</text>
</comment>
<feature type="transmembrane region" description="Helical" evidence="1">
    <location>
        <begin position="138"/>
        <end position="156"/>
    </location>
</feature>